<protein>
    <submittedName>
        <fullName evidence="16">Uncharacterized protein LOC106539742</fullName>
    </submittedName>
</protein>
<evidence type="ECO:0000313" key="16">
    <source>
        <dbReference type="RefSeq" id="XP_013910088.1"/>
    </source>
</evidence>
<evidence type="ECO:0000256" key="8">
    <source>
        <dbReference type="ARBA" id="ARBA00023136"/>
    </source>
</evidence>
<evidence type="ECO:0000313" key="15">
    <source>
        <dbReference type="Proteomes" id="UP000504617"/>
    </source>
</evidence>
<dbReference type="Pfam" id="PF00520">
    <property type="entry name" value="Ion_trans"/>
    <property type="match status" value="1"/>
</dbReference>
<keyword evidence="6" id="KW-0915">Sodium</keyword>
<keyword evidence="7" id="KW-0406">Ion transport</keyword>
<proteinExistence type="predicted"/>
<feature type="domain" description="Ion transport" evidence="14">
    <location>
        <begin position="49"/>
        <end position="221"/>
    </location>
</feature>
<dbReference type="RefSeq" id="XP_013910088.1">
    <property type="nucleotide sequence ID" value="XM_014054613.1"/>
</dbReference>
<evidence type="ECO:0000256" key="9">
    <source>
        <dbReference type="ARBA" id="ARBA00023180"/>
    </source>
</evidence>
<evidence type="ECO:0000256" key="2">
    <source>
        <dbReference type="ARBA" id="ARBA00022448"/>
    </source>
</evidence>
<keyword evidence="4" id="KW-0851">Voltage-gated channel</keyword>
<evidence type="ECO:0000256" key="6">
    <source>
        <dbReference type="ARBA" id="ARBA00023053"/>
    </source>
</evidence>
<feature type="compositionally biased region" description="Basic and acidic residues" evidence="12">
    <location>
        <begin position="270"/>
        <end position="287"/>
    </location>
</feature>
<dbReference type="InterPro" id="IPR043203">
    <property type="entry name" value="VGCC_Ca_Na"/>
</dbReference>
<evidence type="ECO:0000256" key="4">
    <source>
        <dbReference type="ARBA" id="ARBA00022882"/>
    </source>
</evidence>
<gene>
    <name evidence="16" type="primary">LOC106539742</name>
</gene>
<dbReference type="Gene3D" id="1.10.287.70">
    <property type="match status" value="1"/>
</dbReference>
<keyword evidence="5 13" id="KW-1133">Transmembrane helix</keyword>
<evidence type="ECO:0000259" key="14">
    <source>
        <dbReference type="Pfam" id="PF00520"/>
    </source>
</evidence>
<dbReference type="GO" id="GO:0005248">
    <property type="term" value="F:voltage-gated sodium channel activity"/>
    <property type="evidence" value="ECO:0007669"/>
    <property type="project" value="TreeGrafter"/>
</dbReference>
<reference evidence="16" key="1">
    <citation type="submission" date="2025-08" db="UniProtKB">
        <authorList>
            <consortium name="RefSeq"/>
        </authorList>
    </citation>
    <scope>IDENTIFICATION</scope>
    <source>
        <tissue evidence="16">Skeletal muscle</tissue>
    </source>
</reference>
<dbReference type="Gene3D" id="1.10.287.3160">
    <property type="match status" value="1"/>
</dbReference>
<dbReference type="Proteomes" id="UP000504617">
    <property type="component" value="Unplaced"/>
</dbReference>
<keyword evidence="11" id="KW-0407">Ion channel</keyword>
<dbReference type="AlphaFoldDB" id="A0A6I9XGC5"/>
<evidence type="ECO:0000256" key="7">
    <source>
        <dbReference type="ARBA" id="ARBA00023065"/>
    </source>
</evidence>
<evidence type="ECO:0000256" key="10">
    <source>
        <dbReference type="ARBA" id="ARBA00023201"/>
    </source>
</evidence>
<keyword evidence="2" id="KW-0813">Transport</keyword>
<dbReference type="GO" id="GO:0001518">
    <property type="term" value="C:voltage-gated sodium channel complex"/>
    <property type="evidence" value="ECO:0007669"/>
    <property type="project" value="TreeGrafter"/>
</dbReference>
<evidence type="ECO:0000256" key="11">
    <source>
        <dbReference type="ARBA" id="ARBA00023303"/>
    </source>
</evidence>
<keyword evidence="3 13" id="KW-0812">Transmembrane</keyword>
<dbReference type="OrthoDB" id="2984333at2759"/>
<name>A0A6I9XGC5_9SAUR</name>
<dbReference type="KEGG" id="tsr:106539742"/>
<keyword evidence="15" id="KW-1185">Reference proteome</keyword>
<feature type="transmembrane region" description="Helical" evidence="13">
    <location>
        <begin position="91"/>
        <end position="110"/>
    </location>
</feature>
<dbReference type="GO" id="GO:0086010">
    <property type="term" value="P:membrane depolarization during action potential"/>
    <property type="evidence" value="ECO:0007669"/>
    <property type="project" value="TreeGrafter"/>
</dbReference>
<evidence type="ECO:0000256" key="5">
    <source>
        <dbReference type="ARBA" id="ARBA00022989"/>
    </source>
</evidence>
<dbReference type="SUPFAM" id="SSF81324">
    <property type="entry name" value="Voltage-gated potassium channels"/>
    <property type="match status" value="1"/>
</dbReference>
<organism evidence="15 16">
    <name type="scientific">Thamnophis sirtalis</name>
    <dbReference type="NCBI Taxonomy" id="35019"/>
    <lineage>
        <taxon>Eukaryota</taxon>
        <taxon>Metazoa</taxon>
        <taxon>Chordata</taxon>
        <taxon>Craniata</taxon>
        <taxon>Vertebrata</taxon>
        <taxon>Euteleostomi</taxon>
        <taxon>Lepidosauria</taxon>
        <taxon>Squamata</taxon>
        <taxon>Bifurcata</taxon>
        <taxon>Unidentata</taxon>
        <taxon>Episquamata</taxon>
        <taxon>Toxicofera</taxon>
        <taxon>Serpentes</taxon>
        <taxon>Colubroidea</taxon>
        <taxon>Colubridae</taxon>
        <taxon>Natricinae</taxon>
        <taxon>Thamnophis</taxon>
    </lineage>
</organism>
<evidence type="ECO:0000256" key="1">
    <source>
        <dbReference type="ARBA" id="ARBA00004141"/>
    </source>
</evidence>
<sequence length="470" mass="52475">MRLLKLYNCSLWIIEDLAPELHTFSEGELKEMVKDIKVQGMQYITEFVDLGNVSALRTFRVLRALKTISVISGLKTIVGALIQSVRKLADVMILTVFCLSVFALIGLQLFMGNLRNKCVRDYTEFESINGTFASDERTWETLNEFISDPENYFIKEGTTEPLLCGNSTDAGTCPKGYRCLKAGDNPDHGFTSFDTFGWAFLSLFRLMTQDCWERLYQQDILDFNTHLPRQVVGMIIQGQEKNKDKTPIGAWCPGIATGLAQRATSSQTEIRPRSDVRHPSSTRRQENPRPPSPSVMSEGSILGEEVHQDMGFSEDEDIVPPDLPAFPGLFSPPMFKTLLHKARRTTKIGTGDPDVPKPRDPNLAMFYNTATNKEEVPAPPLFLEVVKNQWGRPSTLPNPGSNDCHFYNMEQAFSQALQLSTVDTPVAALAMASTVVSGDAVDKLKPEDKRAELTLHKNFTASAGQLDLRQ</sequence>
<dbReference type="PANTHER" id="PTHR10037">
    <property type="entry name" value="VOLTAGE-GATED CATION CHANNEL CALCIUM AND SODIUM"/>
    <property type="match status" value="1"/>
</dbReference>
<evidence type="ECO:0000256" key="3">
    <source>
        <dbReference type="ARBA" id="ARBA00022692"/>
    </source>
</evidence>
<accession>A0A6I9XGC5</accession>
<dbReference type="GeneID" id="106539742"/>
<keyword evidence="8 13" id="KW-0472">Membrane</keyword>
<feature type="region of interest" description="Disordered" evidence="12">
    <location>
        <begin position="262"/>
        <end position="298"/>
    </location>
</feature>
<keyword evidence="9" id="KW-0325">Glycoprotein</keyword>
<evidence type="ECO:0000256" key="13">
    <source>
        <dbReference type="SAM" id="Phobius"/>
    </source>
</evidence>
<comment type="subcellular location">
    <subcellularLocation>
        <location evidence="1">Membrane</location>
        <topology evidence="1">Multi-pass membrane protein</topology>
    </subcellularLocation>
</comment>
<keyword evidence="10" id="KW-0739">Sodium transport</keyword>
<evidence type="ECO:0000256" key="12">
    <source>
        <dbReference type="SAM" id="MobiDB-lite"/>
    </source>
</evidence>
<dbReference type="InterPro" id="IPR005821">
    <property type="entry name" value="Ion_trans_dom"/>
</dbReference>
<dbReference type="GO" id="GO:0019228">
    <property type="term" value="P:neuronal action potential"/>
    <property type="evidence" value="ECO:0007669"/>
    <property type="project" value="TreeGrafter"/>
</dbReference>
<dbReference type="PANTHER" id="PTHR10037:SF208">
    <property type="entry name" value="SODIUM CHANNEL PROTEIN TYPE 10 SUBUNIT ALPHA"/>
    <property type="match status" value="1"/>
</dbReference>